<dbReference type="STRING" id="36856.ATB98_06700"/>
<evidence type="ECO:0000256" key="3">
    <source>
        <dbReference type="ARBA" id="ARBA00012601"/>
    </source>
</evidence>
<evidence type="ECO:0000256" key="2">
    <source>
        <dbReference type="ARBA" id="ARBA00009209"/>
    </source>
</evidence>
<protein>
    <recommendedName>
        <fullName evidence="3">cellulase</fullName>
        <ecNumber evidence="3">3.2.1.4</ecNumber>
    </recommendedName>
</protein>
<evidence type="ECO:0000256" key="1">
    <source>
        <dbReference type="ARBA" id="ARBA00000966"/>
    </source>
</evidence>
<evidence type="ECO:0000313" key="9">
    <source>
        <dbReference type="EMBL" id="OAP42092.1"/>
    </source>
</evidence>
<dbReference type="RefSeq" id="WP_066876938.1">
    <property type="nucleotide sequence ID" value="NZ_LNQB01000083.1"/>
</dbReference>
<evidence type="ECO:0000256" key="4">
    <source>
        <dbReference type="ARBA" id="ARBA00022801"/>
    </source>
</evidence>
<evidence type="ECO:0000313" key="10">
    <source>
        <dbReference type="Proteomes" id="UP000078507"/>
    </source>
</evidence>
<organism evidence="9 10">
    <name type="scientific">Sinorhizobium saheli</name>
    <dbReference type="NCBI Taxonomy" id="36856"/>
    <lineage>
        <taxon>Bacteria</taxon>
        <taxon>Pseudomonadati</taxon>
        <taxon>Pseudomonadota</taxon>
        <taxon>Alphaproteobacteria</taxon>
        <taxon>Hyphomicrobiales</taxon>
        <taxon>Rhizobiaceae</taxon>
        <taxon>Sinorhizobium/Ensifer group</taxon>
        <taxon>Sinorhizobium</taxon>
    </lineage>
</organism>
<dbReference type="InterPro" id="IPR002037">
    <property type="entry name" value="Glyco_hydro_8"/>
</dbReference>
<evidence type="ECO:0000256" key="7">
    <source>
        <dbReference type="ARBA" id="ARBA00023326"/>
    </source>
</evidence>
<accession>A0A178Y4L2</accession>
<keyword evidence="4" id="KW-0378">Hydrolase</keyword>
<evidence type="ECO:0000256" key="5">
    <source>
        <dbReference type="ARBA" id="ARBA00023001"/>
    </source>
</evidence>
<feature type="chain" id="PRO_5008097497" description="cellulase" evidence="8">
    <location>
        <begin position="21"/>
        <end position="347"/>
    </location>
</feature>
<keyword evidence="5" id="KW-0136">Cellulose degradation</keyword>
<dbReference type="AlphaFoldDB" id="A0A178Y4L2"/>
<reference evidence="9 10" key="1">
    <citation type="submission" date="2015-11" db="EMBL/GenBank/DDBJ databases">
        <title>Ensifer anhuiense sp. nov., an effective nitrogen fixation bacterium with Glycine soja.</title>
        <authorList>
            <person name="Yan H."/>
            <person name="Chen W."/>
        </authorList>
    </citation>
    <scope>NUCLEOTIDE SEQUENCE [LARGE SCALE GENOMIC DNA]</scope>
    <source>
        <strain evidence="9 10">LMG 7837</strain>
    </source>
</reference>
<keyword evidence="10" id="KW-1185">Reference proteome</keyword>
<dbReference type="PRINTS" id="PR00735">
    <property type="entry name" value="GLHYDRLASE8"/>
</dbReference>
<sequence>MRYLLCLIALLMIPSGPLRAEEGRAAVKDSAWAAYKASFLDPTGRVVDDGNGGISHSEGQGYGLLLAFLADKPADFEQIWSFTRRELLLRDDGLAAWKWSPADTPHVVDVNNATDGDILIAYALALAADRWERSDYSSAAATVARAILDKTVIEHGGRTLLMPGVEGFSASDRADGPVINPSYWIFEALPVLDRLVPSPKWQALAADGEAMIARLKFGPRQLPADWVSARTALKPAAGFPRTFGYNALRIPLYLMRAGRADRDLLLQLQRGMFAPDGSLVISDLETGAANDTLSDPGYRFINHILACVLDGTKLPDGAATFRPTQYYPSTLHLLGLSFVEEKHPECL</sequence>
<dbReference type="SUPFAM" id="SSF48208">
    <property type="entry name" value="Six-hairpin glycosidases"/>
    <property type="match status" value="1"/>
</dbReference>
<comment type="caution">
    <text evidence="9">The sequence shown here is derived from an EMBL/GenBank/DDBJ whole genome shotgun (WGS) entry which is preliminary data.</text>
</comment>
<dbReference type="InterPro" id="IPR008928">
    <property type="entry name" value="6-hairpin_glycosidase_sf"/>
</dbReference>
<feature type="signal peptide" evidence="8">
    <location>
        <begin position="1"/>
        <end position="20"/>
    </location>
</feature>
<comment type="catalytic activity">
    <reaction evidence="1">
        <text>Endohydrolysis of (1-&gt;4)-beta-D-glucosidic linkages in cellulose, lichenin and cereal beta-D-glucans.</text>
        <dbReference type="EC" id="3.2.1.4"/>
    </reaction>
</comment>
<dbReference type="EMBL" id="LNQB01000083">
    <property type="protein sequence ID" value="OAP42092.1"/>
    <property type="molecule type" value="Genomic_DNA"/>
</dbReference>
<dbReference type="EC" id="3.2.1.4" evidence="3"/>
<gene>
    <name evidence="9" type="ORF">ATB98_06700</name>
</gene>
<keyword evidence="7" id="KW-0624">Polysaccharide degradation</keyword>
<name>A0A178Y4L2_SINSA</name>
<evidence type="ECO:0000256" key="6">
    <source>
        <dbReference type="ARBA" id="ARBA00023295"/>
    </source>
</evidence>
<evidence type="ECO:0000256" key="8">
    <source>
        <dbReference type="SAM" id="SignalP"/>
    </source>
</evidence>
<comment type="similarity">
    <text evidence="2">Belongs to the glycosyl hydrolase 8 (cellulase D) family.</text>
</comment>
<dbReference type="Gene3D" id="1.50.10.10">
    <property type="match status" value="1"/>
</dbReference>
<dbReference type="Proteomes" id="UP000078507">
    <property type="component" value="Unassembled WGS sequence"/>
</dbReference>
<keyword evidence="6" id="KW-0326">Glycosidase</keyword>
<keyword evidence="7" id="KW-0119">Carbohydrate metabolism</keyword>
<dbReference type="GO" id="GO:0008810">
    <property type="term" value="F:cellulase activity"/>
    <property type="evidence" value="ECO:0007669"/>
    <property type="project" value="UniProtKB-EC"/>
</dbReference>
<dbReference type="GO" id="GO:0030245">
    <property type="term" value="P:cellulose catabolic process"/>
    <property type="evidence" value="ECO:0007669"/>
    <property type="project" value="UniProtKB-KW"/>
</dbReference>
<dbReference type="Pfam" id="PF01270">
    <property type="entry name" value="Glyco_hydro_8"/>
    <property type="match status" value="1"/>
</dbReference>
<dbReference type="OrthoDB" id="9766708at2"/>
<dbReference type="InterPro" id="IPR012341">
    <property type="entry name" value="6hp_glycosidase-like_sf"/>
</dbReference>
<proteinExistence type="inferred from homology"/>
<keyword evidence="8" id="KW-0732">Signal</keyword>